<feature type="repeat" description="ANK" evidence="1">
    <location>
        <begin position="118"/>
        <end position="150"/>
    </location>
</feature>
<feature type="region of interest" description="Disordered" evidence="2">
    <location>
        <begin position="224"/>
        <end position="264"/>
    </location>
</feature>
<feature type="compositionally biased region" description="Basic residues" evidence="2">
    <location>
        <begin position="554"/>
        <end position="565"/>
    </location>
</feature>
<feature type="compositionally biased region" description="Basic and acidic residues" evidence="2">
    <location>
        <begin position="309"/>
        <end position="323"/>
    </location>
</feature>
<dbReference type="PROSITE" id="PS50088">
    <property type="entry name" value="ANK_REPEAT"/>
    <property type="match status" value="3"/>
</dbReference>
<feature type="compositionally biased region" description="Polar residues" evidence="2">
    <location>
        <begin position="621"/>
        <end position="634"/>
    </location>
</feature>
<evidence type="ECO:0000313" key="4">
    <source>
        <dbReference type="Proteomes" id="UP001372834"/>
    </source>
</evidence>
<dbReference type="PANTHER" id="PTHR24149">
    <property type="entry name" value="ANKYRIN REPEAT DOMAIN-CONTAINING PROTEIN 12"/>
    <property type="match status" value="1"/>
</dbReference>
<comment type="caution">
    <text evidence="3">The sequence shown here is derived from an EMBL/GenBank/DDBJ whole genome shotgun (WGS) entry which is preliminary data.</text>
</comment>
<dbReference type="AlphaFoldDB" id="A0AAN8NV97"/>
<feature type="region of interest" description="Disordered" evidence="2">
    <location>
        <begin position="36"/>
        <end position="65"/>
    </location>
</feature>
<feature type="compositionally biased region" description="Low complexity" evidence="2">
    <location>
        <begin position="637"/>
        <end position="663"/>
    </location>
</feature>
<dbReference type="GO" id="GO:0005654">
    <property type="term" value="C:nucleoplasm"/>
    <property type="evidence" value="ECO:0007669"/>
    <property type="project" value="TreeGrafter"/>
</dbReference>
<dbReference type="InterPro" id="IPR036770">
    <property type="entry name" value="Ankyrin_rpt-contain_sf"/>
</dbReference>
<feature type="repeat" description="ANK" evidence="1">
    <location>
        <begin position="151"/>
        <end position="183"/>
    </location>
</feature>
<sequence>MPGSTTASTKSPKNCYVSLIPMSERQQMKLVRQLETCDGRGGNTRNKESLQNRPRSRNCNGRGETPLHKAAIKGDEELVTKLLEEGADPNIPDFAGKEFIYAMFLTLIKEVGLPSSGAGWTPLHEACNHGWYGVALALVQAGASVNATGFDDDTPLHDAAINGHSKLVRLLVDSGADIHFRNKGGKTPCDVAAPGLIPHLLTSHSVEKTDKKLDVRIGDAAQEADATAISERRSTPSQGKVDKSPRVTLRVHPLKKKSGKLKLDENNIEETNKIEYPISMEEKSSKEDVYEFKSSKEATPVRGNSTSPDVEKTNPEPKVEKSGDANAGNETETSATKRTIAEVGDVEEAEDDNKKRKRKEKEGDGKDQGNATKTLASAGRVTAVRNVSSNPEKGSKVGSHVAGKNCSGNATKGALPASASNLNTDRKSPGSPKPATTVANTTTTSSSTTKAEQEQEENKSGSDGEKLDQGPKVPPLKIVIPQQPASEPEQGNRNGKVNASRHHQALPYVVTTNSGEGEKDGQRSRSASPTDSLKSEEKKDPAIGMLSAEDQKNSLHHQRVLRSSHRSGPGGNTTENRAQESTTPRSNNGNGQGSGSSSTTSATVANNSNNGNSSNANLSTDNLSPQSQNRTSPLPQGESNPSNNGANGSTSTEGSSASGTSSNFRPNSTIPSNKNNSGSTNTSSTAATEEKTSDSNVESAQVPVQPTVPTPAPVELHPRKRKLKHNKEVKESPPPQVTTERCESAATSTEVHPHDQPVKNCYQLFLDIRKQIERRRKGLFPVQPKPPQGFKDYLMNRCTYVLAGNASTRQIPSAPLPQNISSPMKDLFSEQEKERHRLRLQHVIEKEKLVLSVEQEILRVHGRAARALANQSLPFSACTILKDEEVYNLITPEQEEKDRNARSRYNGRLFLSWLQDVDDKWEKIKEAMLLRHHNEAESLHAVQKMDWEWKMKELGFCEFKSKPVIHDSHVPMVHVSDDFDLLPA</sequence>
<dbReference type="InterPro" id="IPR002110">
    <property type="entry name" value="Ankyrin_rpt"/>
</dbReference>
<dbReference type="EMBL" id="JAWJWE010000036">
    <property type="protein sequence ID" value="KAK6629519.1"/>
    <property type="molecule type" value="Genomic_DNA"/>
</dbReference>
<evidence type="ECO:0008006" key="5">
    <source>
        <dbReference type="Google" id="ProtNLM"/>
    </source>
</evidence>
<dbReference type="SUPFAM" id="SSF48403">
    <property type="entry name" value="Ankyrin repeat"/>
    <property type="match status" value="1"/>
</dbReference>
<protein>
    <recommendedName>
        <fullName evidence="5">Ankyrin repeat domain-containing protein 12</fullName>
    </recommendedName>
</protein>
<feature type="repeat" description="ANK" evidence="1">
    <location>
        <begin position="62"/>
        <end position="94"/>
    </location>
</feature>
<dbReference type="PANTHER" id="PTHR24149:SF14">
    <property type="entry name" value="ANKYRIN REPEAT DOMAIN 12"/>
    <property type="match status" value="1"/>
</dbReference>
<feature type="compositionally biased region" description="Polar residues" evidence="2">
    <location>
        <begin position="483"/>
        <end position="497"/>
    </location>
</feature>
<feature type="compositionally biased region" description="Polar residues" evidence="2">
    <location>
        <begin position="328"/>
        <end position="337"/>
    </location>
</feature>
<gene>
    <name evidence="3" type="ORF">RUM43_003336</name>
</gene>
<evidence type="ECO:0000256" key="1">
    <source>
        <dbReference type="PROSITE-ProRule" id="PRU00023"/>
    </source>
</evidence>
<dbReference type="PRINTS" id="PR01415">
    <property type="entry name" value="ANKYRIN"/>
</dbReference>
<dbReference type="InterPro" id="IPR053210">
    <property type="entry name" value="ANKRD12"/>
</dbReference>
<feature type="compositionally biased region" description="Basic and acidic residues" evidence="2">
    <location>
        <begin position="230"/>
        <end position="245"/>
    </location>
</feature>
<dbReference type="Pfam" id="PF00023">
    <property type="entry name" value="Ank"/>
    <property type="match status" value="1"/>
</dbReference>
<accession>A0AAN8NV97</accession>
<dbReference type="PROSITE" id="PS50297">
    <property type="entry name" value="ANK_REP_REGION"/>
    <property type="match status" value="3"/>
</dbReference>
<dbReference type="Pfam" id="PF12796">
    <property type="entry name" value="Ank_2"/>
    <property type="match status" value="1"/>
</dbReference>
<feature type="region of interest" description="Disordered" evidence="2">
    <location>
        <begin position="279"/>
        <end position="755"/>
    </location>
</feature>
<evidence type="ECO:0000256" key="2">
    <source>
        <dbReference type="SAM" id="MobiDB-lite"/>
    </source>
</evidence>
<dbReference type="SMART" id="SM00248">
    <property type="entry name" value="ANK"/>
    <property type="match status" value="3"/>
</dbReference>
<organism evidence="3 4">
    <name type="scientific">Polyplax serrata</name>
    <name type="common">Common mouse louse</name>
    <dbReference type="NCBI Taxonomy" id="468196"/>
    <lineage>
        <taxon>Eukaryota</taxon>
        <taxon>Metazoa</taxon>
        <taxon>Ecdysozoa</taxon>
        <taxon>Arthropoda</taxon>
        <taxon>Hexapoda</taxon>
        <taxon>Insecta</taxon>
        <taxon>Pterygota</taxon>
        <taxon>Neoptera</taxon>
        <taxon>Paraneoptera</taxon>
        <taxon>Psocodea</taxon>
        <taxon>Troctomorpha</taxon>
        <taxon>Phthiraptera</taxon>
        <taxon>Anoplura</taxon>
        <taxon>Polyplacidae</taxon>
        <taxon>Polyplax</taxon>
    </lineage>
</organism>
<dbReference type="Proteomes" id="UP001372834">
    <property type="component" value="Unassembled WGS sequence"/>
</dbReference>
<evidence type="ECO:0000313" key="3">
    <source>
        <dbReference type="EMBL" id="KAK6629519.1"/>
    </source>
</evidence>
<feature type="compositionally biased region" description="Basic and acidic residues" evidence="2">
    <location>
        <begin position="280"/>
        <end position="296"/>
    </location>
</feature>
<keyword evidence="1" id="KW-0040">ANK repeat</keyword>
<dbReference type="Gene3D" id="1.25.40.20">
    <property type="entry name" value="Ankyrin repeat-containing domain"/>
    <property type="match status" value="1"/>
</dbReference>
<feature type="compositionally biased region" description="Low complexity" evidence="2">
    <location>
        <begin position="595"/>
        <end position="620"/>
    </location>
</feature>
<feature type="compositionally biased region" description="Low complexity" evidence="2">
    <location>
        <begin position="435"/>
        <end position="450"/>
    </location>
</feature>
<name>A0AAN8NV97_POLSC</name>
<proteinExistence type="predicted"/>
<feature type="compositionally biased region" description="Polar residues" evidence="2">
    <location>
        <begin position="572"/>
        <end position="585"/>
    </location>
</feature>
<feature type="compositionally biased region" description="Basic and acidic residues" evidence="2">
    <location>
        <begin position="451"/>
        <end position="469"/>
    </location>
</feature>
<feature type="compositionally biased region" description="Low complexity" evidence="2">
    <location>
        <begin position="672"/>
        <end position="687"/>
    </location>
</feature>
<reference evidence="3 4" key="1">
    <citation type="submission" date="2023-10" db="EMBL/GenBank/DDBJ databases">
        <title>Genomes of two closely related lineages of the louse Polyplax serrata with different host specificities.</title>
        <authorList>
            <person name="Martinu J."/>
            <person name="Tarabai H."/>
            <person name="Stefka J."/>
            <person name="Hypsa V."/>
        </authorList>
    </citation>
    <scope>NUCLEOTIDE SEQUENCE [LARGE SCALE GENOMIC DNA]</scope>
    <source>
        <strain evidence="3">HR10_N</strain>
    </source>
</reference>